<organism evidence="15 16">
    <name type="scientific">Conger conger</name>
    <name type="common">Conger eel</name>
    <name type="synonym">Muraena conger</name>
    <dbReference type="NCBI Taxonomy" id="82655"/>
    <lineage>
        <taxon>Eukaryota</taxon>
        <taxon>Metazoa</taxon>
        <taxon>Chordata</taxon>
        <taxon>Craniata</taxon>
        <taxon>Vertebrata</taxon>
        <taxon>Euteleostomi</taxon>
        <taxon>Actinopterygii</taxon>
        <taxon>Neopterygii</taxon>
        <taxon>Teleostei</taxon>
        <taxon>Anguilliformes</taxon>
        <taxon>Congridae</taxon>
        <taxon>Conger</taxon>
    </lineage>
</organism>
<dbReference type="Proteomes" id="UP001152803">
    <property type="component" value="Unassembled WGS sequence"/>
</dbReference>
<feature type="non-terminal residue" evidence="15">
    <location>
        <position position="212"/>
    </location>
</feature>
<dbReference type="OrthoDB" id="68483at2759"/>
<keyword evidence="6" id="KW-0479">Metal-binding</keyword>
<proteinExistence type="predicted"/>
<evidence type="ECO:0000256" key="11">
    <source>
        <dbReference type="ARBA" id="ARBA00023211"/>
    </source>
</evidence>
<evidence type="ECO:0000256" key="12">
    <source>
        <dbReference type="ARBA" id="ARBA00047899"/>
    </source>
</evidence>
<dbReference type="AlphaFoldDB" id="A0A9Q1DKK3"/>
<evidence type="ECO:0000256" key="3">
    <source>
        <dbReference type="ARBA" id="ARBA00012513"/>
    </source>
</evidence>
<dbReference type="GO" id="GO:0005737">
    <property type="term" value="C:cytoplasm"/>
    <property type="evidence" value="ECO:0007669"/>
    <property type="project" value="TreeGrafter"/>
</dbReference>
<sequence>NPVLLHRYNITTSLYPFEGDNIYKLFENIGKGDYSIPEECGPLLSDLLRGMLQYDPVKRFSIQRIRQHNWVRKKHPQTEAAVQVPPGAESQDHWRSMTVVPYLEDLHGYQEEEEEEEDEAEFFHHHRDDIIYTQDFPLPGPLDEEARPKAVCANGTDPAPLGKPPKPGRRASSASNPARRGRVRGRQDPQAVRLQAAVTPPPAPGAPPTPRV</sequence>
<dbReference type="Gene3D" id="1.10.510.10">
    <property type="entry name" value="Transferase(Phosphotransferase) domain 1"/>
    <property type="match status" value="1"/>
</dbReference>
<reference evidence="15" key="1">
    <citation type="journal article" date="2023" name="Science">
        <title>Genome structures resolve the early diversification of teleost fishes.</title>
        <authorList>
            <person name="Parey E."/>
            <person name="Louis A."/>
            <person name="Montfort J."/>
            <person name="Bouchez O."/>
            <person name="Roques C."/>
            <person name="Iampietro C."/>
            <person name="Lluch J."/>
            <person name="Castinel A."/>
            <person name="Donnadieu C."/>
            <person name="Desvignes T."/>
            <person name="Floi Bucao C."/>
            <person name="Jouanno E."/>
            <person name="Wen M."/>
            <person name="Mejri S."/>
            <person name="Dirks R."/>
            <person name="Jansen H."/>
            <person name="Henkel C."/>
            <person name="Chen W.J."/>
            <person name="Zahm M."/>
            <person name="Cabau C."/>
            <person name="Klopp C."/>
            <person name="Thompson A.W."/>
            <person name="Robinson-Rechavi M."/>
            <person name="Braasch I."/>
            <person name="Lecointre G."/>
            <person name="Bobe J."/>
            <person name="Postlethwait J.H."/>
            <person name="Berthelot C."/>
            <person name="Roest Crollius H."/>
            <person name="Guiguen Y."/>
        </authorList>
    </citation>
    <scope>NUCLEOTIDE SEQUENCE</scope>
    <source>
        <strain evidence="15">Concon-B</strain>
    </source>
</reference>
<gene>
    <name evidence="15" type="ORF">COCON_G00087010</name>
</gene>
<dbReference type="EC" id="2.7.11.1" evidence="3"/>
<evidence type="ECO:0000256" key="13">
    <source>
        <dbReference type="ARBA" id="ARBA00048679"/>
    </source>
</evidence>
<evidence type="ECO:0000256" key="1">
    <source>
        <dbReference type="ARBA" id="ARBA00001936"/>
    </source>
</evidence>
<keyword evidence="5" id="KW-0808">Transferase</keyword>
<evidence type="ECO:0000256" key="2">
    <source>
        <dbReference type="ARBA" id="ARBA00001946"/>
    </source>
</evidence>
<evidence type="ECO:0000256" key="6">
    <source>
        <dbReference type="ARBA" id="ARBA00022723"/>
    </source>
</evidence>
<evidence type="ECO:0000256" key="8">
    <source>
        <dbReference type="ARBA" id="ARBA00022777"/>
    </source>
</evidence>
<evidence type="ECO:0000313" key="15">
    <source>
        <dbReference type="EMBL" id="KAJ8274076.1"/>
    </source>
</evidence>
<evidence type="ECO:0000256" key="5">
    <source>
        <dbReference type="ARBA" id="ARBA00022679"/>
    </source>
</evidence>
<comment type="cofactor">
    <cofactor evidence="1">
        <name>Mn(2+)</name>
        <dbReference type="ChEBI" id="CHEBI:29035"/>
    </cofactor>
</comment>
<comment type="caution">
    <text evidence="15">The sequence shown here is derived from an EMBL/GenBank/DDBJ whole genome shotgun (WGS) entry which is preliminary data.</text>
</comment>
<keyword evidence="9" id="KW-0067">ATP-binding</keyword>
<keyword evidence="8" id="KW-0418">Kinase</keyword>
<dbReference type="GO" id="GO:0005524">
    <property type="term" value="F:ATP binding"/>
    <property type="evidence" value="ECO:0007669"/>
    <property type="project" value="UniProtKB-KW"/>
</dbReference>
<dbReference type="GO" id="GO:0004674">
    <property type="term" value="F:protein serine/threonine kinase activity"/>
    <property type="evidence" value="ECO:0007669"/>
    <property type="project" value="UniProtKB-KW"/>
</dbReference>
<feature type="compositionally biased region" description="Pro residues" evidence="14">
    <location>
        <begin position="199"/>
        <end position="212"/>
    </location>
</feature>
<protein>
    <recommendedName>
        <fullName evidence="3">non-specific serine/threonine protein kinase</fullName>
        <ecNumber evidence="3">2.7.11.1</ecNumber>
    </recommendedName>
</protein>
<dbReference type="PANTHER" id="PTHR24346">
    <property type="entry name" value="MAP/MICROTUBULE AFFINITY-REGULATING KINASE"/>
    <property type="match status" value="1"/>
</dbReference>
<keyword evidence="16" id="KW-1185">Reference proteome</keyword>
<dbReference type="GO" id="GO:0035556">
    <property type="term" value="P:intracellular signal transduction"/>
    <property type="evidence" value="ECO:0007669"/>
    <property type="project" value="TreeGrafter"/>
</dbReference>
<evidence type="ECO:0000256" key="7">
    <source>
        <dbReference type="ARBA" id="ARBA00022741"/>
    </source>
</evidence>
<keyword evidence="7" id="KW-0547">Nucleotide-binding</keyword>
<evidence type="ECO:0000256" key="9">
    <source>
        <dbReference type="ARBA" id="ARBA00022840"/>
    </source>
</evidence>
<dbReference type="SUPFAM" id="SSF56112">
    <property type="entry name" value="Protein kinase-like (PK-like)"/>
    <property type="match status" value="1"/>
</dbReference>
<name>A0A9Q1DKK3_CONCO</name>
<evidence type="ECO:0000256" key="14">
    <source>
        <dbReference type="SAM" id="MobiDB-lite"/>
    </source>
</evidence>
<evidence type="ECO:0000256" key="10">
    <source>
        <dbReference type="ARBA" id="ARBA00022842"/>
    </source>
</evidence>
<dbReference type="InterPro" id="IPR011009">
    <property type="entry name" value="Kinase-like_dom_sf"/>
</dbReference>
<dbReference type="EMBL" id="JAFJMO010000006">
    <property type="protein sequence ID" value="KAJ8274076.1"/>
    <property type="molecule type" value="Genomic_DNA"/>
</dbReference>
<dbReference type="GO" id="GO:0046872">
    <property type="term" value="F:metal ion binding"/>
    <property type="evidence" value="ECO:0007669"/>
    <property type="project" value="UniProtKB-KW"/>
</dbReference>
<dbReference type="PANTHER" id="PTHR24346:SF94">
    <property type="entry name" value="NON-SPECIFIC SERINE_THREONINE PROTEIN KINASE"/>
    <property type="match status" value="1"/>
</dbReference>
<keyword evidence="10" id="KW-0460">Magnesium</keyword>
<comment type="catalytic activity">
    <reaction evidence="12">
        <text>L-threonyl-[protein] + ATP = O-phospho-L-threonyl-[protein] + ADP + H(+)</text>
        <dbReference type="Rhea" id="RHEA:46608"/>
        <dbReference type="Rhea" id="RHEA-COMP:11060"/>
        <dbReference type="Rhea" id="RHEA-COMP:11605"/>
        <dbReference type="ChEBI" id="CHEBI:15378"/>
        <dbReference type="ChEBI" id="CHEBI:30013"/>
        <dbReference type="ChEBI" id="CHEBI:30616"/>
        <dbReference type="ChEBI" id="CHEBI:61977"/>
        <dbReference type="ChEBI" id="CHEBI:456216"/>
        <dbReference type="EC" id="2.7.11.1"/>
    </reaction>
</comment>
<comment type="catalytic activity">
    <reaction evidence="13">
        <text>L-seryl-[protein] + ATP = O-phospho-L-seryl-[protein] + ADP + H(+)</text>
        <dbReference type="Rhea" id="RHEA:17989"/>
        <dbReference type="Rhea" id="RHEA-COMP:9863"/>
        <dbReference type="Rhea" id="RHEA-COMP:11604"/>
        <dbReference type="ChEBI" id="CHEBI:15378"/>
        <dbReference type="ChEBI" id="CHEBI:29999"/>
        <dbReference type="ChEBI" id="CHEBI:30616"/>
        <dbReference type="ChEBI" id="CHEBI:83421"/>
        <dbReference type="ChEBI" id="CHEBI:456216"/>
        <dbReference type="EC" id="2.7.11.1"/>
    </reaction>
</comment>
<keyword evidence="11" id="KW-0464">Manganese</keyword>
<evidence type="ECO:0000256" key="4">
    <source>
        <dbReference type="ARBA" id="ARBA00022527"/>
    </source>
</evidence>
<keyword evidence="4" id="KW-0723">Serine/threonine-protein kinase</keyword>
<evidence type="ECO:0000313" key="16">
    <source>
        <dbReference type="Proteomes" id="UP001152803"/>
    </source>
</evidence>
<feature type="region of interest" description="Disordered" evidence="14">
    <location>
        <begin position="151"/>
        <end position="212"/>
    </location>
</feature>
<accession>A0A9Q1DKK3</accession>
<comment type="cofactor">
    <cofactor evidence="2">
        <name>Mg(2+)</name>
        <dbReference type="ChEBI" id="CHEBI:18420"/>
    </cofactor>
</comment>